<dbReference type="PANTHER" id="PTHR11860">
    <property type="entry name" value="POLYMERIC-IMMUNOGLOBULIN RECEPTOR"/>
    <property type="match status" value="1"/>
</dbReference>
<dbReference type="InterPro" id="IPR036179">
    <property type="entry name" value="Ig-like_dom_sf"/>
</dbReference>
<dbReference type="InterPro" id="IPR013783">
    <property type="entry name" value="Ig-like_fold"/>
</dbReference>
<dbReference type="AlphaFoldDB" id="A0A3P9BFQ4"/>
<sequence>MYFIHISYYNSSYYSCCDNMTKLESYEGYSESISCPYESQYQNNLKYMCRGNQRSTCRRQALITSHMKNKYRIHEDKTARIFTTTISDLHSEDAGQYWCGVTRTGKDIYTEVNVMTANTGVKIGLLKTSFTTAYLHFWWLQCRHSLFQPCRANRC</sequence>
<evidence type="ECO:0000259" key="4">
    <source>
        <dbReference type="Pfam" id="PF07686"/>
    </source>
</evidence>
<evidence type="ECO:0000256" key="2">
    <source>
        <dbReference type="ARBA" id="ARBA00022692"/>
    </source>
</evidence>
<dbReference type="Proteomes" id="UP000265160">
    <property type="component" value="LG6"/>
</dbReference>
<keyword evidence="2" id="KW-0812">Transmembrane</keyword>
<dbReference type="STRING" id="106582.ENSMZEP00005008722"/>
<dbReference type="Ensembl" id="ENSMZET00005009062.1">
    <property type="protein sequence ID" value="ENSMZEP00005008722.1"/>
    <property type="gene ID" value="ENSMZEG00005006637.1"/>
</dbReference>
<evidence type="ECO:0000313" key="6">
    <source>
        <dbReference type="Proteomes" id="UP000265160"/>
    </source>
</evidence>
<dbReference type="Pfam" id="PF07686">
    <property type="entry name" value="V-set"/>
    <property type="match status" value="1"/>
</dbReference>
<dbReference type="GeneTree" id="ENSGT01110000268184"/>
<dbReference type="InterPro" id="IPR013106">
    <property type="entry name" value="Ig_V-set"/>
</dbReference>
<keyword evidence="6" id="KW-1185">Reference proteome</keyword>
<reference evidence="5 6" key="1">
    <citation type="journal article" date="2014" name="Nature">
        <title>The genomic substrate for adaptive radiation in African cichlid fish.</title>
        <authorList>
            <person name="Brawand D."/>
            <person name="Wagner C.E."/>
            <person name="Li Y.I."/>
            <person name="Malinsky M."/>
            <person name="Keller I."/>
            <person name="Fan S."/>
            <person name="Simakov O."/>
            <person name="Ng A.Y."/>
            <person name="Lim Z.W."/>
            <person name="Bezault E."/>
            <person name="Turner-Maier J."/>
            <person name="Johnson J."/>
            <person name="Alcazar R."/>
            <person name="Noh H.J."/>
            <person name="Russell P."/>
            <person name="Aken B."/>
            <person name="Alfoldi J."/>
            <person name="Amemiya C."/>
            <person name="Azzouzi N."/>
            <person name="Baroiller J.F."/>
            <person name="Barloy-Hubler F."/>
            <person name="Berlin A."/>
            <person name="Bloomquist R."/>
            <person name="Carleton K.L."/>
            <person name="Conte M.A."/>
            <person name="D'Cotta H."/>
            <person name="Eshel O."/>
            <person name="Gaffney L."/>
            <person name="Galibert F."/>
            <person name="Gante H.F."/>
            <person name="Gnerre S."/>
            <person name="Greuter L."/>
            <person name="Guyon R."/>
            <person name="Haddad N.S."/>
            <person name="Haerty W."/>
            <person name="Harris R.M."/>
            <person name="Hofmann H.A."/>
            <person name="Hourlier T."/>
            <person name="Hulata G."/>
            <person name="Jaffe D.B."/>
            <person name="Lara M."/>
            <person name="Lee A.P."/>
            <person name="MacCallum I."/>
            <person name="Mwaiko S."/>
            <person name="Nikaido M."/>
            <person name="Nishihara H."/>
            <person name="Ozouf-Costaz C."/>
            <person name="Penman D.J."/>
            <person name="Przybylski D."/>
            <person name="Rakotomanga M."/>
            <person name="Renn S.C.P."/>
            <person name="Ribeiro F.J."/>
            <person name="Ron M."/>
            <person name="Salzburger W."/>
            <person name="Sanchez-Pulido L."/>
            <person name="Santos M.E."/>
            <person name="Searle S."/>
            <person name="Sharpe T."/>
            <person name="Swofford R."/>
            <person name="Tan F.J."/>
            <person name="Williams L."/>
            <person name="Young S."/>
            <person name="Yin S."/>
            <person name="Okada N."/>
            <person name="Kocher T.D."/>
            <person name="Miska E.A."/>
            <person name="Lander E.S."/>
            <person name="Venkatesh B."/>
            <person name="Fernald R.D."/>
            <person name="Meyer A."/>
            <person name="Ponting C.P."/>
            <person name="Streelman J.T."/>
            <person name="Lindblad-Toh K."/>
            <person name="Seehausen O."/>
            <person name="Di Palma F."/>
        </authorList>
    </citation>
    <scope>NUCLEOTIDE SEQUENCE</scope>
</reference>
<comment type="subcellular location">
    <subcellularLocation>
        <location evidence="1">Membrane</location>
    </subcellularLocation>
</comment>
<dbReference type="Gene3D" id="2.60.40.10">
    <property type="entry name" value="Immunoglobulins"/>
    <property type="match status" value="1"/>
</dbReference>
<dbReference type="GO" id="GO:0004888">
    <property type="term" value="F:transmembrane signaling receptor activity"/>
    <property type="evidence" value="ECO:0007669"/>
    <property type="project" value="TreeGrafter"/>
</dbReference>
<evidence type="ECO:0000313" key="5">
    <source>
        <dbReference type="Ensembl" id="ENSMZEP00005008722.1"/>
    </source>
</evidence>
<protein>
    <recommendedName>
        <fullName evidence="4">Immunoglobulin V-set domain-containing protein</fullName>
    </recommendedName>
</protein>
<name>A0A3P9BFQ4_9CICH</name>
<evidence type="ECO:0000256" key="3">
    <source>
        <dbReference type="ARBA" id="ARBA00023136"/>
    </source>
</evidence>
<proteinExistence type="predicted"/>
<dbReference type="SUPFAM" id="SSF48726">
    <property type="entry name" value="Immunoglobulin"/>
    <property type="match status" value="1"/>
</dbReference>
<feature type="domain" description="Immunoglobulin V-set" evidence="4">
    <location>
        <begin position="23"/>
        <end position="106"/>
    </location>
</feature>
<organism evidence="5 6">
    <name type="scientific">Maylandia zebra</name>
    <name type="common">zebra mbuna</name>
    <dbReference type="NCBI Taxonomy" id="106582"/>
    <lineage>
        <taxon>Eukaryota</taxon>
        <taxon>Metazoa</taxon>
        <taxon>Chordata</taxon>
        <taxon>Craniata</taxon>
        <taxon>Vertebrata</taxon>
        <taxon>Euteleostomi</taxon>
        <taxon>Actinopterygii</taxon>
        <taxon>Neopterygii</taxon>
        <taxon>Teleostei</taxon>
        <taxon>Neoteleostei</taxon>
        <taxon>Acanthomorphata</taxon>
        <taxon>Ovalentaria</taxon>
        <taxon>Cichlomorphae</taxon>
        <taxon>Cichliformes</taxon>
        <taxon>Cichlidae</taxon>
        <taxon>African cichlids</taxon>
        <taxon>Pseudocrenilabrinae</taxon>
        <taxon>Haplochromini</taxon>
        <taxon>Maylandia</taxon>
        <taxon>Maylandia zebra complex</taxon>
    </lineage>
</organism>
<keyword evidence="3" id="KW-0472">Membrane</keyword>
<dbReference type="GO" id="GO:0005886">
    <property type="term" value="C:plasma membrane"/>
    <property type="evidence" value="ECO:0007669"/>
    <property type="project" value="TreeGrafter"/>
</dbReference>
<evidence type="ECO:0000256" key="1">
    <source>
        <dbReference type="ARBA" id="ARBA00004370"/>
    </source>
</evidence>
<reference evidence="5" key="3">
    <citation type="submission" date="2025-09" db="UniProtKB">
        <authorList>
            <consortium name="Ensembl"/>
        </authorList>
    </citation>
    <scope>IDENTIFICATION</scope>
</reference>
<dbReference type="PANTHER" id="PTHR11860:SF118">
    <property type="entry name" value="CMRF35-LIKE MOLECULE 3-RELATED"/>
    <property type="match status" value="1"/>
</dbReference>
<reference evidence="5" key="2">
    <citation type="submission" date="2025-08" db="UniProtKB">
        <authorList>
            <consortium name="Ensembl"/>
        </authorList>
    </citation>
    <scope>IDENTIFICATION</scope>
</reference>
<accession>A0A3P9BFQ4</accession>
<dbReference type="InterPro" id="IPR050671">
    <property type="entry name" value="CD300_family_receptors"/>
</dbReference>